<dbReference type="Pfam" id="PF00126">
    <property type="entry name" value="HTH_1"/>
    <property type="match status" value="1"/>
</dbReference>
<dbReference type="PANTHER" id="PTHR30537">
    <property type="entry name" value="HTH-TYPE TRANSCRIPTIONAL REGULATOR"/>
    <property type="match status" value="1"/>
</dbReference>
<keyword evidence="4" id="KW-0804">Transcription</keyword>
<evidence type="ECO:0000256" key="1">
    <source>
        <dbReference type="ARBA" id="ARBA00009437"/>
    </source>
</evidence>
<feature type="domain" description="HTH lysR-type" evidence="6">
    <location>
        <begin position="3"/>
        <end position="60"/>
    </location>
</feature>
<protein>
    <submittedName>
        <fullName evidence="7">Transcriptional regulator, LysR family</fullName>
    </submittedName>
</protein>
<gene>
    <name evidence="7" type="ORF">SAMN06295970_101566</name>
</gene>
<dbReference type="Proteomes" id="UP001158049">
    <property type="component" value="Unassembled WGS sequence"/>
</dbReference>
<dbReference type="Pfam" id="PF03466">
    <property type="entry name" value="LysR_substrate"/>
    <property type="match status" value="1"/>
</dbReference>
<dbReference type="Gene3D" id="3.40.190.290">
    <property type="match status" value="1"/>
</dbReference>
<dbReference type="RefSeq" id="WP_283440708.1">
    <property type="nucleotide sequence ID" value="NZ_FXUL01000001.1"/>
</dbReference>
<dbReference type="InterPro" id="IPR005119">
    <property type="entry name" value="LysR_subst-bd"/>
</dbReference>
<dbReference type="PANTHER" id="PTHR30537:SF5">
    <property type="entry name" value="HTH-TYPE TRANSCRIPTIONAL ACTIVATOR TTDR-RELATED"/>
    <property type="match status" value="1"/>
</dbReference>
<dbReference type="SUPFAM" id="SSF53850">
    <property type="entry name" value="Periplasmic binding protein-like II"/>
    <property type="match status" value="1"/>
</dbReference>
<dbReference type="InterPro" id="IPR000847">
    <property type="entry name" value="LysR_HTH_N"/>
</dbReference>
<sequence>MHIEPNDLMLFAHVVDTGSFSRAADRAGLPKSTVSRRIAQLEAQLGERLLLRTTRKLTVTDFGADMLEHARSVLAEVEAVSALAQHRQAEPGGRLRVSMPNDIANVMLGPMLARFMISYPAITLEVDLSPRRVDLIGENFDVAIRMGSLPDDATLAARQLAVFSNSLYASPAYLQKRGMPATPQDLMAHDTLRLLTRSGEPGSWQLSRGAERWEDLPPGRATINSPEVLLRLACADAGIAVLVDHFADPYLRAGQLVQVLPDWTAPAHTAYAVFPGRRLMPSRTRVFLDAMAAEFSGPKCEAAQERLAHGKKRGRQGDLAPA</sequence>
<evidence type="ECO:0000256" key="5">
    <source>
        <dbReference type="SAM" id="MobiDB-lite"/>
    </source>
</evidence>
<dbReference type="Gene3D" id="1.10.10.10">
    <property type="entry name" value="Winged helix-like DNA-binding domain superfamily/Winged helix DNA-binding domain"/>
    <property type="match status" value="1"/>
</dbReference>
<evidence type="ECO:0000256" key="4">
    <source>
        <dbReference type="ARBA" id="ARBA00023163"/>
    </source>
</evidence>
<keyword evidence="3" id="KW-0238">DNA-binding</keyword>
<proteinExistence type="inferred from homology"/>
<organism evidence="7 8">
    <name type="scientific">Noviherbaspirillum suwonense</name>
    <dbReference type="NCBI Taxonomy" id="1224511"/>
    <lineage>
        <taxon>Bacteria</taxon>
        <taxon>Pseudomonadati</taxon>
        <taxon>Pseudomonadota</taxon>
        <taxon>Betaproteobacteria</taxon>
        <taxon>Burkholderiales</taxon>
        <taxon>Oxalobacteraceae</taxon>
        <taxon>Noviherbaspirillum</taxon>
    </lineage>
</organism>
<dbReference type="CDD" id="cd08422">
    <property type="entry name" value="PBP2_CrgA_like"/>
    <property type="match status" value="1"/>
</dbReference>
<dbReference type="InterPro" id="IPR036390">
    <property type="entry name" value="WH_DNA-bd_sf"/>
</dbReference>
<evidence type="ECO:0000313" key="7">
    <source>
        <dbReference type="EMBL" id="SMP45776.1"/>
    </source>
</evidence>
<accession>A0ABY1PSJ7</accession>
<comment type="caution">
    <text evidence="7">The sequence shown here is derived from an EMBL/GenBank/DDBJ whole genome shotgun (WGS) entry which is preliminary data.</text>
</comment>
<dbReference type="SUPFAM" id="SSF46785">
    <property type="entry name" value="Winged helix' DNA-binding domain"/>
    <property type="match status" value="1"/>
</dbReference>
<feature type="region of interest" description="Disordered" evidence="5">
    <location>
        <begin position="303"/>
        <end position="322"/>
    </location>
</feature>
<dbReference type="PROSITE" id="PS50931">
    <property type="entry name" value="HTH_LYSR"/>
    <property type="match status" value="1"/>
</dbReference>
<dbReference type="InterPro" id="IPR036388">
    <property type="entry name" value="WH-like_DNA-bd_sf"/>
</dbReference>
<dbReference type="InterPro" id="IPR058163">
    <property type="entry name" value="LysR-type_TF_proteobact-type"/>
</dbReference>
<evidence type="ECO:0000256" key="2">
    <source>
        <dbReference type="ARBA" id="ARBA00023015"/>
    </source>
</evidence>
<evidence type="ECO:0000259" key="6">
    <source>
        <dbReference type="PROSITE" id="PS50931"/>
    </source>
</evidence>
<dbReference type="EMBL" id="FXUL01000001">
    <property type="protein sequence ID" value="SMP45776.1"/>
    <property type="molecule type" value="Genomic_DNA"/>
</dbReference>
<reference evidence="7 8" key="1">
    <citation type="submission" date="2017-05" db="EMBL/GenBank/DDBJ databases">
        <authorList>
            <person name="Varghese N."/>
            <person name="Submissions S."/>
        </authorList>
    </citation>
    <scope>NUCLEOTIDE SEQUENCE [LARGE SCALE GENOMIC DNA]</scope>
    <source>
        <strain evidence="7 8">DSM 26001</strain>
    </source>
</reference>
<comment type="similarity">
    <text evidence="1">Belongs to the LysR transcriptional regulatory family.</text>
</comment>
<evidence type="ECO:0000313" key="8">
    <source>
        <dbReference type="Proteomes" id="UP001158049"/>
    </source>
</evidence>
<evidence type="ECO:0000256" key="3">
    <source>
        <dbReference type="ARBA" id="ARBA00023125"/>
    </source>
</evidence>
<keyword evidence="8" id="KW-1185">Reference proteome</keyword>
<name>A0ABY1PSJ7_9BURK</name>
<keyword evidence="2" id="KW-0805">Transcription regulation</keyword>